<evidence type="ECO:0000313" key="2">
    <source>
        <dbReference type="Proteomes" id="UP000290682"/>
    </source>
</evidence>
<organism evidence="1 2">
    <name type="scientific">Crenobacter cavernae</name>
    <dbReference type="NCBI Taxonomy" id="2290923"/>
    <lineage>
        <taxon>Bacteria</taxon>
        <taxon>Pseudomonadati</taxon>
        <taxon>Pseudomonadota</taxon>
        <taxon>Betaproteobacteria</taxon>
        <taxon>Neisseriales</taxon>
        <taxon>Neisseriaceae</taxon>
        <taxon>Crenobacter</taxon>
    </lineage>
</organism>
<dbReference type="PANTHER" id="PTHR34290:SF2">
    <property type="entry name" value="OS04G0668800 PROTEIN"/>
    <property type="match status" value="1"/>
</dbReference>
<protein>
    <submittedName>
        <fullName evidence="1">DUF393 domain-containing protein</fullName>
    </submittedName>
</protein>
<dbReference type="Pfam" id="PF04134">
    <property type="entry name" value="DCC1-like"/>
    <property type="match status" value="1"/>
</dbReference>
<keyword evidence="2" id="KW-1185">Reference proteome</keyword>
<dbReference type="InterPro" id="IPR007263">
    <property type="entry name" value="DCC1-like"/>
</dbReference>
<evidence type="ECO:0000313" key="1">
    <source>
        <dbReference type="EMBL" id="RXZ42104.1"/>
    </source>
</evidence>
<dbReference type="InterPro" id="IPR044691">
    <property type="entry name" value="DCC1_Trx"/>
</dbReference>
<reference evidence="1 2" key="1">
    <citation type="submission" date="2018-10" db="EMBL/GenBank/DDBJ databases">
        <title>Draft genome of Fastidiocella sp. strain 375T, a bacterium isolated from a karstic cave dripping water.</title>
        <authorList>
            <person name="Coelho C."/>
            <person name="Verissimo A."/>
            <person name="Tiago I."/>
        </authorList>
    </citation>
    <scope>NUCLEOTIDE SEQUENCE [LARGE SCALE GENOMIC DNA]</scope>
    <source>
        <strain evidence="1 2">CAVE-375</strain>
    </source>
</reference>
<dbReference type="Proteomes" id="UP000290682">
    <property type="component" value="Unassembled WGS sequence"/>
</dbReference>
<dbReference type="RefSeq" id="WP_129213719.1">
    <property type="nucleotide sequence ID" value="NZ_REGR01000015.1"/>
</dbReference>
<name>A0ABY0F9E4_9NEIS</name>
<dbReference type="EMBL" id="REGR01000015">
    <property type="protein sequence ID" value="RXZ42104.1"/>
    <property type="molecule type" value="Genomic_DNA"/>
</dbReference>
<proteinExistence type="predicted"/>
<gene>
    <name evidence="1" type="ORF">EBB06_13730</name>
</gene>
<dbReference type="PANTHER" id="PTHR34290">
    <property type="entry name" value="SI:CH73-390P7.2"/>
    <property type="match status" value="1"/>
</dbReference>
<sequence>MTRLTVFYDGRCPICRREMLLDRQYDGRGRIDAVDLHAEPERLAAAGISAEDAMRLIHALRDDGVLLVGLPALRAKYKLLERPWLNRLVKVSELPGLAGVLDAVYVVFARNRYRLPAWLLPVPDCADGVCRPR</sequence>
<comment type="caution">
    <text evidence="1">The sequence shown here is derived from an EMBL/GenBank/DDBJ whole genome shotgun (WGS) entry which is preliminary data.</text>
</comment>
<accession>A0ABY0F9E4</accession>